<feature type="signal peptide" evidence="10">
    <location>
        <begin position="1"/>
        <end position="28"/>
    </location>
</feature>
<evidence type="ECO:0000256" key="6">
    <source>
        <dbReference type="ARBA" id="ARBA00023295"/>
    </source>
</evidence>
<dbReference type="Gene3D" id="2.160.20.10">
    <property type="entry name" value="Single-stranded right-handed beta-helix, Pectin lyase-like"/>
    <property type="match status" value="1"/>
</dbReference>
<reference evidence="11" key="1">
    <citation type="journal article" date="2021" name="Nat. Commun.">
        <title>Genomic analyses provide insights into spinach domestication and the genetic basis of agronomic traits.</title>
        <authorList>
            <person name="Cai X."/>
            <person name="Sun X."/>
            <person name="Xu C."/>
            <person name="Sun H."/>
            <person name="Wang X."/>
            <person name="Ge C."/>
            <person name="Zhang Z."/>
            <person name="Wang Q."/>
            <person name="Fei Z."/>
            <person name="Jiao C."/>
            <person name="Wang Q."/>
        </authorList>
    </citation>
    <scope>NUCLEOTIDE SEQUENCE [LARGE SCALE GENOMIC DNA]</scope>
    <source>
        <strain evidence="11">cv. Varoflay</strain>
    </source>
</reference>
<feature type="active site" evidence="8">
    <location>
        <position position="244"/>
    </location>
</feature>
<proteinExistence type="inferred from homology"/>
<dbReference type="RefSeq" id="XP_021854119.2">
    <property type="nucleotide sequence ID" value="XM_021998427.2"/>
</dbReference>
<comment type="similarity">
    <text evidence="2 9">Belongs to the glycosyl hydrolase 28 family.</text>
</comment>
<dbReference type="AlphaFoldDB" id="A0A9R0ITS3"/>
<dbReference type="InterPro" id="IPR006626">
    <property type="entry name" value="PbH1"/>
</dbReference>
<keyword evidence="5 9" id="KW-0378">Hydrolase</keyword>
<keyword evidence="7" id="KW-0961">Cell wall biogenesis/degradation</keyword>
<evidence type="ECO:0000256" key="2">
    <source>
        <dbReference type="ARBA" id="ARBA00008834"/>
    </source>
</evidence>
<dbReference type="GO" id="GO:0071555">
    <property type="term" value="P:cell wall organization"/>
    <property type="evidence" value="ECO:0007669"/>
    <property type="project" value="UniProtKB-KW"/>
</dbReference>
<dbReference type="KEGG" id="soe:110793544"/>
<sequence length="394" mass="42860">MVKVFPLNINNLIVISLLLLVCAKTSVAYSVVAFGARPDGRTDSTQAFHKAWAWACGSVKPATLDVPQGRFVVQPMSFTGPCKNRVTLRIKGTIIGPSDYRVLARSNVWLQFYNINGLIIDGGTTGTIDARGQPFWSCRRHYGYCYNGAQSISFVSCNGVVVRGLKSMNSQKSHMSIKNCNNVALNYLTLRAPSGSPNTDGINIQHSNRILIYGSVIKTGDDCIALGPGTKNMVINKIACGPGHGISIGSMGNSLREDGVHNIVVANVVFTGTIYGVRIKSWARPSNSFVRNIIFRNLVMRNVYYPIIIDQKYCPNNQCPHQNSGVKVSNVSFINIKGTSRRKEAITLTCSPSNPCKGIKLQDINLTFGSKPAVSTCSYARGISRGKVIPPSCF</sequence>
<keyword evidence="11" id="KW-1185">Reference proteome</keyword>
<dbReference type="PANTHER" id="PTHR31375">
    <property type="match status" value="1"/>
</dbReference>
<accession>A0A9R0ITS3</accession>
<dbReference type="SMART" id="SM00710">
    <property type="entry name" value="PbH1"/>
    <property type="match status" value="5"/>
</dbReference>
<evidence type="ECO:0000256" key="7">
    <source>
        <dbReference type="ARBA" id="ARBA00023316"/>
    </source>
</evidence>
<gene>
    <name evidence="12" type="primary">LOC110793544</name>
</gene>
<organism evidence="11 12">
    <name type="scientific">Spinacia oleracea</name>
    <name type="common">Spinach</name>
    <dbReference type="NCBI Taxonomy" id="3562"/>
    <lineage>
        <taxon>Eukaryota</taxon>
        <taxon>Viridiplantae</taxon>
        <taxon>Streptophyta</taxon>
        <taxon>Embryophyta</taxon>
        <taxon>Tracheophyta</taxon>
        <taxon>Spermatophyta</taxon>
        <taxon>Magnoliopsida</taxon>
        <taxon>eudicotyledons</taxon>
        <taxon>Gunneridae</taxon>
        <taxon>Pentapetalae</taxon>
        <taxon>Caryophyllales</taxon>
        <taxon>Chenopodiaceae</taxon>
        <taxon>Chenopodioideae</taxon>
        <taxon>Anserineae</taxon>
        <taxon>Spinacia</taxon>
    </lineage>
</organism>
<evidence type="ECO:0000256" key="10">
    <source>
        <dbReference type="SAM" id="SignalP"/>
    </source>
</evidence>
<dbReference type="PROSITE" id="PS00502">
    <property type="entry name" value="POLYGALACTURONASE"/>
    <property type="match status" value="1"/>
</dbReference>
<evidence type="ECO:0000313" key="11">
    <source>
        <dbReference type="Proteomes" id="UP000813463"/>
    </source>
</evidence>
<evidence type="ECO:0000256" key="3">
    <source>
        <dbReference type="ARBA" id="ARBA00022512"/>
    </source>
</evidence>
<dbReference type="Pfam" id="PF00295">
    <property type="entry name" value="Glyco_hydro_28"/>
    <property type="match status" value="1"/>
</dbReference>
<name>A0A9R0ITS3_SPIOL</name>
<dbReference type="GO" id="GO:0005975">
    <property type="term" value="P:carbohydrate metabolic process"/>
    <property type="evidence" value="ECO:0007669"/>
    <property type="project" value="InterPro"/>
</dbReference>
<keyword evidence="6 9" id="KW-0326">Glycosidase</keyword>
<keyword evidence="3" id="KW-0134">Cell wall</keyword>
<evidence type="ECO:0000256" key="5">
    <source>
        <dbReference type="ARBA" id="ARBA00022801"/>
    </source>
</evidence>
<keyword evidence="10" id="KW-0732">Signal</keyword>
<feature type="chain" id="PRO_5045861010" evidence="10">
    <location>
        <begin position="29"/>
        <end position="394"/>
    </location>
</feature>
<dbReference type="SUPFAM" id="SSF51126">
    <property type="entry name" value="Pectin lyase-like"/>
    <property type="match status" value="1"/>
</dbReference>
<dbReference type="InterPro" id="IPR012334">
    <property type="entry name" value="Pectin_lyas_fold"/>
</dbReference>
<dbReference type="GeneID" id="110793544"/>
<dbReference type="InterPro" id="IPR011050">
    <property type="entry name" value="Pectin_lyase_fold/virulence"/>
</dbReference>
<evidence type="ECO:0000313" key="12">
    <source>
        <dbReference type="RefSeq" id="XP_021854119.2"/>
    </source>
</evidence>
<evidence type="ECO:0000256" key="1">
    <source>
        <dbReference type="ARBA" id="ARBA00004191"/>
    </source>
</evidence>
<dbReference type="InterPro" id="IPR000743">
    <property type="entry name" value="Glyco_hydro_28"/>
</dbReference>
<evidence type="ECO:0000256" key="8">
    <source>
        <dbReference type="PROSITE-ProRule" id="PRU10052"/>
    </source>
</evidence>
<protein>
    <submittedName>
        <fullName evidence="12">Polygalacturonase-like</fullName>
    </submittedName>
</protein>
<keyword evidence="4" id="KW-0964">Secreted</keyword>
<reference evidence="12" key="2">
    <citation type="submission" date="2025-08" db="UniProtKB">
        <authorList>
            <consortium name="RefSeq"/>
        </authorList>
    </citation>
    <scope>IDENTIFICATION</scope>
    <source>
        <tissue evidence="12">Leaf</tissue>
    </source>
</reference>
<evidence type="ECO:0000256" key="9">
    <source>
        <dbReference type="RuleBase" id="RU361169"/>
    </source>
</evidence>
<dbReference type="Proteomes" id="UP000813463">
    <property type="component" value="Chromosome 3"/>
</dbReference>
<dbReference type="GO" id="GO:0004650">
    <property type="term" value="F:polygalacturonase activity"/>
    <property type="evidence" value="ECO:0007669"/>
    <property type="project" value="InterPro"/>
</dbReference>
<evidence type="ECO:0000256" key="4">
    <source>
        <dbReference type="ARBA" id="ARBA00022525"/>
    </source>
</evidence>
<comment type="subcellular location">
    <subcellularLocation>
        <location evidence="1">Secreted</location>
        <location evidence="1">Cell wall</location>
    </subcellularLocation>
</comment>